<accession>A0ABT5FJR1</accession>
<feature type="transmembrane region" description="Helical" evidence="1">
    <location>
        <begin position="6"/>
        <end position="25"/>
    </location>
</feature>
<keyword evidence="3" id="KW-1185">Reference proteome</keyword>
<evidence type="ECO:0008006" key="4">
    <source>
        <dbReference type="Google" id="ProtNLM"/>
    </source>
</evidence>
<proteinExistence type="predicted"/>
<feature type="transmembrane region" description="Helical" evidence="1">
    <location>
        <begin position="58"/>
        <end position="79"/>
    </location>
</feature>
<keyword evidence="1" id="KW-1133">Transmembrane helix</keyword>
<organism evidence="2 3">
    <name type="scientific">Psychrosphaera algicola</name>
    <dbReference type="NCBI Taxonomy" id="3023714"/>
    <lineage>
        <taxon>Bacteria</taxon>
        <taxon>Pseudomonadati</taxon>
        <taxon>Pseudomonadota</taxon>
        <taxon>Gammaproteobacteria</taxon>
        <taxon>Alteromonadales</taxon>
        <taxon>Pseudoalteromonadaceae</taxon>
        <taxon>Psychrosphaera</taxon>
    </lineage>
</organism>
<protein>
    <recommendedName>
        <fullName evidence="4">ABC transporter permease</fullName>
    </recommendedName>
</protein>
<reference evidence="2 3" key="1">
    <citation type="submission" date="2023-01" db="EMBL/GenBank/DDBJ databases">
        <title>Psychrosphaera sp. nov., isolated from marine algae.</title>
        <authorList>
            <person name="Bayburt H."/>
            <person name="Choi B.J."/>
            <person name="Kim J.M."/>
            <person name="Choi D.G."/>
            <person name="Jeon C.O."/>
        </authorList>
    </citation>
    <scope>NUCLEOTIDE SEQUENCE [LARGE SCALE GENOMIC DNA]</scope>
    <source>
        <strain evidence="2 3">G1-22</strain>
    </source>
</reference>
<keyword evidence="1" id="KW-0472">Membrane</keyword>
<gene>
    <name evidence="2" type="ORF">PN838_25285</name>
</gene>
<dbReference type="RefSeq" id="WP_272182416.1">
    <property type="nucleotide sequence ID" value="NZ_JAQOMS010000002.1"/>
</dbReference>
<evidence type="ECO:0000313" key="2">
    <source>
        <dbReference type="EMBL" id="MDC2891436.1"/>
    </source>
</evidence>
<evidence type="ECO:0000256" key="1">
    <source>
        <dbReference type="SAM" id="Phobius"/>
    </source>
</evidence>
<comment type="caution">
    <text evidence="2">The sequence shown here is derived from an EMBL/GenBank/DDBJ whole genome shotgun (WGS) entry which is preliminary data.</text>
</comment>
<evidence type="ECO:0000313" key="3">
    <source>
        <dbReference type="Proteomes" id="UP001528411"/>
    </source>
</evidence>
<sequence length="110" mass="11502">MSFILFLAIVIGFTVLPIMISAKILKANKTSFKACLISAVGAVSVEHFTRTAIENQGFAGLAALIINGILFSLVLGTGFWKGLTISLLALGVQILIGYIFVGIGLSTGTI</sequence>
<feature type="transmembrane region" description="Helical" evidence="1">
    <location>
        <begin position="85"/>
        <end position="105"/>
    </location>
</feature>
<dbReference type="Proteomes" id="UP001528411">
    <property type="component" value="Unassembled WGS sequence"/>
</dbReference>
<dbReference type="EMBL" id="JAQOMS010000002">
    <property type="protein sequence ID" value="MDC2891436.1"/>
    <property type="molecule type" value="Genomic_DNA"/>
</dbReference>
<keyword evidence="1" id="KW-0812">Transmembrane</keyword>
<name>A0ABT5FJR1_9GAMM</name>